<evidence type="ECO:0000313" key="5">
    <source>
        <dbReference type="Proteomes" id="UP000307756"/>
    </source>
</evidence>
<comment type="caution">
    <text evidence="4">The sequence shown here is derived from an EMBL/GenBank/DDBJ whole genome shotgun (WGS) entry which is preliminary data.</text>
</comment>
<dbReference type="PIRSF" id="PIRSF005900">
    <property type="entry name" value="Dps"/>
    <property type="match status" value="1"/>
</dbReference>
<dbReference type="AlphaFoldDB" id="A0A4U1D126"/>
<dbReference type="Pfam" id="PF00210">
    <property type="entry name" value="Ferritin"/>
    <property type="match status" value="1"/>
</dbReference>
<dbReference type="EMBL" id="SWBM01000007">
    <property type="protein sequence ID" value="TKC14857.1"/>
    <property type="molecule type" value="Genomic_DNA"/>
</dbReference>
<dbReference type="PANTHER" id="PTHR42932">
    <property type="entry name" value="GENERAL STRESS PROTEIN 20U"/>
    <property type="match status" value="1"/>
</dbReference>
<dbReference type="InterPro" id="IPR008331">
    <property type="entry name" value="Ferritin_DPS_dom"/>
</dbReference>
<dbReference type="PRINTS" id="PR01346">
    <property type="entry name" value="HELNAPAPROT"/>
</dbReference>
<dbReference type="OrthoDB" id="9797023at2"/>
<organism evidence="4 5">
    <name type="scientific">Robertmurraya kyonggiensis</name>
    <dbReference type="NCBI Taxonomy" id="1037680"/>
    <lineage>
        <taxon>Bacteria</taxon>
        <taxon>Bacillati</taxon>
        <taxon>Bacillota</taxon>
        <taxon>Bacilli</taxon>
        <taxon>Bacillales</taxon>
        <taxon>Bacillaceae</taxon>
        <taxon>Robertmurraya</taxon>
    </lineage>
</organism>
<keyword evidence="5" id="KW-1185">Reference proteome</keyword>
<dbReference type="PROSITE" id="PS00819">
    <property type="entry name" value="DPS_2"/>
    <property type="match status" value="1"/>
</dbReference>
<dbReference type="InterPro" id="IPR012347">
    <property type="entry name" value="Ferritin-like"/>
</dbReference>
<dbReference type="PROSITE" id="PS00818">
    <property type="entry name" value="DPS_1"/>
    <property type="match status" value="1"/>
</dbReference>
<dbReference type="RefSeq" id="WP_136833330.1">
    <property type="nucleotide sequence ID" value="NZ_SWBM01000007.1"/>
</dbReference>
<evidence type="ECO:0000313" key="4">
    <source>
        <dbReference type="EMBL" id="TKC14857.1"/>
    </source>
</evidence>
<dbReference type="SUPFAM" id="SSF47240">
    <property type="entry name" value="Ferritin-like"/>
    <property type="match status" value="1"/>
</dbReference>
<evidence type="ECO:0000256" key="2">
    <source>
        <dbReference type="RuleBase" id="RU003875"/>
    </source>
</evidence>
<name>A0A4U1D126_9BACI</name>
<gene>
    <name evidence="4" type="ORF">FA727_20325</name>
</gene>
<proteinExistence type="inferred from homology"/>
<feature type="domain" description="Ferritin/DPS" evidence="3">
    <location>
        <begin position="5"/>
        <end position="143"/>
    </location>
</feature>
<dbReference type="Proteomes" id="UP000307756">
    <property type="component" value="Unassembled WGS sequence"/>
</dbReference>
<reference evidence="4 5" key="1">
    <citation type="journal article" date="2011" name="J. Microbiol.">
        <title>Bacillus kyonggiensis sp. nov., isolated from soil of a lettuce field.</title>
        <authorList>
            <person name="Dong K."/>
            <person name="Lee S."/>
        </authorList>
    </citation>
    <scope>NUCLEOTIDE SEQUENCE [LARGE SCALE GENOMIC DNA]</scope>
    <source>
        <strain evidence="4 5">NB22</strain>
    </source>
</reference>
<dbReference type="CDD" id="cd01043">
    <property type="entry name" value="DPS"/>
    <property type="match status" value="1"/>
</dbReference>
<dbReference type="InterPro" id="IPR009078">
    <property type="entry name" value="Ferritin-like_SF"/>
</dbReference>
<dbReference type="GO" id="GO:0016722">
    <property type="term" value="F:oxidoreductase activity, acting on metal ions"/>
    <property type="evidence" value="ECO:0007669"/>
    <property type="project" value="InterPro"/>
</dbReference>
<accession>A0A4U1D126</accession>
<comment type="similarity">
    <text evidence="1 2">Belongs to the Dps family.</text>
</comment>
<dbReference type="InterPro" id="IPR002177">
    <property type="entry name" value="DPS_DNA-bd"/>
</dbReference>
<dbReference type="GO" id="GO:0008199">
    <property type="term" value="F:ferric iron binding"/>
    <property type="evidence" value="ECO:0007669"/>
    <property type="project" value="InterPro"/>
</dbReference>
<evidence type="ECO:0000256" key="1">
    <source>
        <dbReference type="ARBA" id="ARBA00009497"/>
    </source>
</evidence>
<evidence type="ECO:0000259" key="3">
    <source>
        <dbReference type="Pfam" id="PF00210"/>
    </source>
</evidence>
<dbReference type="InterPro" id="IPR023188">
    <property type="entry name" value="DPS_DNA-bd_CS"/>
</dbReference>
<dbReference type="Gene3D" id="1.20.1260.10">
    <property type="match status" value="1"/>
</dbReference>
<sequence>MNLQTALNVQISNWSILYTKLHRFHWYVKGPLFFTLHEKFEELYNEAAETVDEIAERLLAIGGQPVATMKEYLETATLAETNNETKASEMVAALVSDYKAIKEQLVELAKLAEEQDDVITNDLATGLIEKIDTHVWMLTAYLGE</sequence>
<protein>
    <submittedName>
        <fullName evidence="4">DNA starvation/stationary phase protection protein</fullName>
    </submittedName>
</protein>
<dbReference type="PANTHER" id="PTHR42932:SF1">
    <property type="entry name" value="GENERAL STRESS PROTEIN 20U"/>
    <property type="match status" value="1"/>
</dbReference>